<gene>
    <name evidence="2" type="ORF">ACFSKW_50135</name>
</gene>
<dbReference type="EMBL" id="JBHUFV010000093">
    <property type="protein sequence ID" value="MFD1939647.1"/>
    <property type="molecule type" value="Genomic_DNA"/>
</dbReference>
<accession>A0ABW4TC86</accession>
<dbReference type="Proteomes" id="UP001597368">
    <property type="component" value="Unassembled WGS sequence"/>
</dbReference>
<feature type="compositionally biased region" description="Low complexity" evidence="1">
    <location>
        <begin position="134"/>
        <end position="149"/>
    </location>
</feature>
<evidence type="ECO:0000256" key="1">
    <source>
        <dbReference type="SAM" id="MobiDB-lite"/>
    </source>
</evidence>
<dbReference type="RefSeq" id="WP_379582118.1">
    <property type="nucleotide sequence ID" value="NZ_JBHUFV010000093.1"/>
</dbReference>
<keyword evidence="3" id="KW-1185">Reference proteome</keyword>
<name>A0ABW4TC86_9ACTN</name>
<comment type="caution">
    <text evidence="2">The sequence shown here is derived from an EMBL/GenBank/DDBJ whole genome shotgun (WGS) entry which is preliminary data.</text>
</comment>
<feature type="region of interest" description="Disordered" evidence="1">
    <location>
        <begin position="107"/>
        <end position="149"/>
    </location>
</feature>
<sequence>MGAVSGGGEHEIRSEAAAVAQDHLLAFESADLRDDFQPAGFEMPDEALIDRDGDAGGWHSFVGARRRGGQPVAGKVAEGELGQRSGRGVAQAFRQYAKIAIVVSGLPWLDPNPAGKQRGQEAKKDCPQPPPTTPSSSGTPSATMTATSS</sequence>
<protein>
    <submittedName>
        <fullName evidence="2">Uncharacterized protein</fullName>
    </submittedName>
</protein>
<evidence type="ECO:0000313" key="3">
    <source>
        <dbReference type="Proteomes" id="UP001597368"/>
    </source>
</evidence>
<evidence type="ECO:0000313" key="2">
    <source>
        <dbReference type="EMBL" id="MFD1939647.1"/>
    </source>
</evidence>
<proteinExistence type="predicted"/>
<reference evidence="3" key="1">
    <citation type="journal article" date="2019" name="Int. J. Syst. Evol. Microbiol.">
        <title>The Global Catalogue of Microorganisms (GCM) 10K type strain sequencing project: providing services to taxonomists for standard genome sequencing and annotation.</title>
        <authorList>
            <consortium name="The Broad Institute Genomics Platform"/>
            <consortium name="The Broad Institute Genome Sequencing Center for Infectious Disease"/>
            <person name="Wu L."/>
            <person name="Ma J."/>
        </authorList>
    </citation>
    <scope>NUCLEOTIDE SEQUENCE [LARGE SCALE GENOMIC DNA]</scope>
    <source>
        <strain evidence="3">ICMP 6774ER</strain>
    </source>
</reference>
<organism evidence="2 3">
    <name type="scientific">Nonomuraea mangrovi</name>
    <dbReference type="NCBI Taxonomy" id="2316207"/>
    <lineage>
        <taxon>Bacteria</taxon>
        <taxon>Bacillati</taxon>
        <taxon>Actinomycetota</taxon>
        <taxon>Actinomycetes</taxon>
        <taxon>Streptosporangiales</taxon>
        <taxon>Streptosporangiaceae</taxon>
        <taxon>Nonomuraea</taxon>
    </lineage>
</organism>
<feature type="region of interest" description="Disordered" evidence="1">
    <location>
        <begin position="64"/>
        <end position="86"/>
    </location>
</feature>